<keyword evidence="6" id="KW-0233">DNA recombination</keyword>
<dbReference type="InterPro" id="IPR036271">
    <property type="entry name" value="Tet_transcr_reg_TetR-rel_C_sf"/>
</dbReference>
<evidence type="ECO:0000256" key="6">
    <source>
        <dbReference type="ARBA" id="ARBA00023172"/>
    </source>
</evidence>
<dbReference type="InterPro" id="IPR001959">
    <property type="entry name" value="Transposase"/>
</dbReference>
<feature type="domain" description="HTH tetR-type" evidence="9">
    <location>
        <begin position="477"/>
        <end position="537"/>
    </location>
</feature>
<name>A0A1G8UB62_9ACTN</name>
<dbReference type="PROSITE" id="PS50977">
    <property type="entry name" value="HTH_TETR_2"/>
    <property type="match status" value="1"/>
</dbReference>
<protein>
    <submittedName>
        <fullName evidence="10">Transposase, IS605 OrfB family, central region</fullName>
    </submittedName>
</protein>
<dbReference type="Pfam" id="PF12323">
    <property type="entry name" value="HTH_OrfB_IS605"/>
    <property type="match status" value="1"/>
</dbReference>
<dbReference type="NCBIfam" id="NF040570">
    <property type="entry name" value="guided_TnpB"/>
    <property type="match status" value="1"/>
</dbReference>
<dbReference type="NCBIfam" id="TIGR01766">
    <property type="entry name" value="IS200/IS605 family accessory protein TnpB-like domain"/>
    <property type="match status" value="1"/>
</dbReference>
<organism evidence="10 11">
    <name type="scientific">Nonomuraea maritima</name>
    <dbReference type="NCBI Taxonomy" id="683260"/>
    <lineage>
        <taxon>Bacteria</taxon>
        <taxon>Bacillati</taxon>
        <taxon>Actinomycetota</taxon>
        <taxon>Actinomycetes</taxon>
        <taxon>Streptosporangiales</taxon>
        <taxon>Streptosporangiaceae</taxon>
        <taxon>Nonomuraea</taxon>
    </lineage>
</organism>
<dbReference type="GO" id="GO:0046872">
    <property type="term" value="F:metal ion binding"/>
    <property type="evidence" value="ECO:0007669"/>
    <property type="project" value="UniProtKB-KW"/>
</dbReference>
<dbReference type="SUPFAM" id="SSF46689">
    <property type="entry name" value="Homeodomain-like"/>
    <property type="match status" value="1"/>
</dbReference>
<dbReference type="NCBIfam" id="NF038280">
    <property type="entry name" value="IS607_TnpB"/>
    <property type="match status" value="1"/>
</dbReference>
<evidence type="ECO:0000313" key="11">
    <source>
        <dbReference type="Proteomes" id="UP000198683"/>
    </source>
</evidence>
<evidence type="ECO:0000256" key="1">
    <source>
        <dbReference type="ARBA" id="ARBA00008761"/>
    </source>
</evidence>
<evidence type="ECO:0000259" key="9">
    <source>
        <dbReference type="PROSITE" id="PS50977"/>
    </source>
</evidence>
<dbReference type="PANTHER" id="PTHR30055">
    <property type="entry name" value="HTH-TYPE TRANSCRIPTIONAL REGULATOR RUTR"/>
    <property type="match status" value="1"/>
</dbReference>
<dbReference type="Pfam" id="PF00440">
    <property type="entry name" value="TetR_N"/>
    <property type="match status" value="1"/>
</dbReference>
<sequence length="681" mass="75258">MKRFEPRPGFVVQAYRFALDPNAAQEAALRSHCGAARAAYNWAVAWVTASWWQRAAEQSYGVCEAGLTPWRPWSLPALRKAFNQVKHTDPRFAGWWTDNSKEAYNTGLANAAAAFDSYRASKQGKRRGKRVGMPRFKAKRKARMACRFTTGTIRVDADGRHVTLPRLGTIRVHERTDGLRDRIAAGTARILSATVRHERGRWHVSFQVEVAREITRAARPDVAVGVDLGVKALAVMADTTGRIRTVPNPQHHERARKRLRRASRIVSRRQGPDRRTGQAPSRRWEKANAARNTLHHRVTNLRADALHKLTTTITREYGTVVVENLNVAGMLTNRRLARRIADAGFGEIRRRLAYKTAWAGGTLVVADRWYPSSKTCSGCGAVKAKLPLHARTPPHRPSRHECGAGRWRNPAAAAAGGSERPSSGHRRATRAMVTPSRTFWAEMPGMLRAIKPLSNGRLIVMSHPKARAGRPPASQCPAPPELILAAALRMFADKGYEGASVAALNRKLGVSHNLVHQRFGSKEMLWYATVDWAFGDLAARLLPELDDVEGGPLEQMRRIIRRFVIVHAERPEVLRLITVEGIADSPRLDHLYEHHVAPLLAALTAPLQRLIDEGVIAPIPVRTLHFLVAHGAAAPFSMPALARRIGPGDPASAEAVAEHADVVADLILSGLRSRTEAAHRA</sequence>
<gene>
    <name evidence="10" type="ORF">SAMN05421874_10217</name>
</gene>
<evidence type="ECO:0000313" key="10">
    <source>
        <dbReference type="EMBL" id="SDJ50260.1"/>
    </source>
</evidence>
<dbReference type="Gene3D" id="1.10.357.10">
    <property type="entry name" value="Tetracycline Repressor, domain 2"/>
    <property type="match status" value="1"/>
</dbReference>
<dbReference type="GO" id="GO:0000976">
    <property type="term" value="F:transcription cis-regulatory region binding"/>
    <property type="evidence" value="ECO:0007669"/>
    <property type="project" value="TreeGrafter"/>
</dbReference>
<accession>A0A1G8UB62</accession>
<keyword evidence="11" id="KW-1185">Reference proteome</keyword>
<dbReference type="InterPro" id="IPR001647">
    <property type="entry name" value="HTH_TetR"/>
</dbReference>
<keyword evidence="4" id="KW-0862">Zinc</keyword>
<dbReference type="InterPro" id="IPR050109">
    <property type="entry name" value="HTH-type_TetR-like_transc_reg"/>
</dbReference>
<dbReference type="Proteomes" id="UP000198683">
    <property type="component" value="Unassembled WGS sequence"/>
</dbReference>
<evidence type="ECO:0000256" key="4">
    <source>
        <dbReference type="ARBA" id="ARBA00022833"/>
    </source>
</evidence>
<evidence type="ECO:0000256" key="3">
    <source>
        <dbReference type="ARBA" id="ARBA00022723"/>
    </source>
</evidence>
<dbReference type="InterPro" id="IPR053470">
    <property type="entry name" value="RNA-guided_DNA_endonuclease"/>
</dbReference>
<reference evidence="10 11" key="1">
    <citation type="submission" date="2016-10" db="EMBL/GenBank/DDBJ databases">
        <authorList>
            <person name="de Groot N.N."/>
        </authorList>
    </citation>
    <scope>NUCLEOTIDE SEQUENCE [LARGE SCALE GENOMIC DNA]</scope>
    <source>
        <strain evidence="10 11">CGMCC 4.5681</strain>
    </source>
</reference>
<comment type="similarity">
    <text evidence="1">In the C-terminal section; belongs to the transposase 35 family.</text>
</comment>
<keyword evidence="2" id="KW-0815">Transposition</keyword>
<dbReference type="STRING" id="683260.SAMN05421874_10217"/>
<feature type="region of interest" description="Disordered" evidence="8">
    <location>
        <begin position="244"/>
        <end position="285"/>
    </location>
</feature>
<dbReference type="EMBL" id="FNFB01000002">
    <property type="protein sequence ID" value="SDJ50260.1"/>
    <property type="molecule type" value="Genomic_DNA"/>
</dbReference>
<evidence type="ECO:0000256" key="8">
    <source>
        <dbReference type="SAM" id="MobiDB-lite"/>
    </source>
</evidence>
<dbReference type="RefSeq" id="WP_218128711.1">
    <property type="nucleotide sequence ID" value="NZ_FNFB01000002.1"/>
</dbReference>
<dbReference type="InterPro" id="IPR009057">
    <property type="entry name" value="Homeodomain-like_sf"/>
</dbReference>
<feature type="compositionally biased region" description="Low complexity" evidence="8">
    <location>
        <begin position="410"/>
        <end position="421"/>
    </location>
</feature>
<dbReference type="InterPro" id="IPR041474">
    <property type="entry name" value="NicS_C"/>
</dbReference>
<dbReference type="GO" id="GO:0006310">
    <property type="term" value="P:DNA recombination"/>
    <property type="evidence" value="ECO:0007669"/>
    <property type="project" value="UniProtKB-KW"/>
</dbReference>
<keyword evidence="3" id="KW-0479">Metal-binding</keyword>
<feature type="compositionally biased region" description="Basic and acidic residues" evidence="8">
    <location>
        <begin position="270"/>
        <end position="285"/>
    </location>
</feature>
<dbReference type="InterPro" id="IPR021027">
    <property type="entry name" value="Transposase_put_HTH"/>
</dbReference>
<dbReference type="InterPro" id="IPR010095">
    <property type="entry name" value="Cas12f1-like_TNB"/>
</dbReference>
<dbReference type="Pfam" id="PF01385">
    <property type="entry name" value="OrfB_IS605"/>
    <property type="match status" value="1"/>
</dbReference>
<evidence type="ECO:0000256" key="7">
    <source>
        <dbReference type="PROSITE-ProRule" id="PRU00335"/>
    </source>
</evidence>
<feature type="compositionally biased region" description="Basic residues" evidence="8">
    <location>
        <begin position="253"/>
        <end position="267"/>
    </location>
</feature>
<keyword evidence="5 7" id="KW-0238">DNA-binding</keyword>
<dbReference type="AlphaFoldDB" id="A0A1G8UB62"/>
<dbReference type="SUPFAM" id="SSF48498">
    <property type="entry name" value="Tetracyclin repressor-like, C-terminal domain"/>
    <property type="match status" value="1"/>
</dbReference>
<dbReference type="GO" id="GO:0003700">
    <property type="term" value="F:DNA-binding transcription factor activity"/>
    <property type="evidence" value="ECO:0007669"/>
    <property type="project" value="TreeGrafter"/>
</dbReference>
<dbReference type="GO" id="GO:0032196">
    <property type="term" value="P:transposition"/>
    <property type="evidence" value="ECO:0007669"/>
    <property type="project" value="UniProtKB-KW"/>
</dbReference>
<feature type="region of interest" description="Disordered" evidence="8">
    <location>
        <begin position="410"/>
        <end position="430"/>
    </location>
</feature>
<dbReference type="PRINTS" id="PR00455">
    <property type="entry name" value="HTHTETR"/>
</dbReference>
<dbReference type="Pfam" id="PF07282">
    <property type="entry name" value="Cas12f1-like_TNB"/>
    <property type="match status" value="1"/>
</dbReference>
<dbReference type="Pfam" id="PF17938">
    <property type="entry name" value="TetR_C_29"/>
    <property type="match status" value="1"/>
</dbReference>
<evidence type="ECO:0000256" key="2">
    <source>
        <dbReference type="ARBA" id="ARBA00022578"/>
    </source>
</evidence>
<dbReference type="PANTHER" id="PTHR30055:SF235">
    <property type="entry name" value="TRANSCRIPTIONAL REGULATORY PROTEIN"/>
    <property type="match status" value="1"/>
</dbReference>
<proteinExistence type="inferred from homology"/>
<evidence type="ECO:0000256" key="5">
    <source>
        <dbReference type="ARBA" id="ARBA00023125"/>
    </source>
</evidence>
<feature type="DNA-binding region" description="H-T-H motif" evidence="7">
    <location>
        <begin position="500"/>
        <end position="519"/>
    </location>
</feature>